<proteinExistence type="predicted"/>
<dbReference type="Gene3D" id="3.90.550.10">
    <property type="entry name" value="Spore Coat Polysaccharide Biosynthesis Protein SpsA, Chain A"/>
    <property type="match status" value="1"/>
</dbReference>
<dbReference type="CDD" id="cd00761">
    <property type="entry name" value="Glyco_tranf_GTA_type"/>
    <property type="match status" value="1"/>
</dbReference>
<dbReference type="PANTHER" id="PTHR43685">
    <property type="entry name" value="GLYCOSYLTRANSFERASE"/>
    <property type="match status" value="1"/>
</dbReference>
<gene>
    <name evidence="1" type="ORF">METZ01_LOCUS221149</name>
</gene>
<name>A0A382G0I8_9ZZZZ</name>
<dbReference type="AlphaFoldDB" id="A0A382G0I8"/>
<dbReference type="PANTHER" id="PTHR43685:SF11">
    <property type="entry name" value="GLYCOSYLTRANSFERASE TAGX-RELATED"/>
    <property type="match status" value="1"/>
</dbReference>
<dbReference type="InterPro" id="IPR050834">
    <property type="entry name" value="Glycosyltransf_2"/>
</dbReference>
<reference evidence="1" key="1">
    <citation type="submission" date="2018-05" db="EMBL/GenBank/DDBJ databases">
        <authorList>
            <person name="Lanie J.A."/>
            <person name="Ng W.-L."/>
            <person name="Kazmierczak K.M."/>
            <person name="Andrzejewski T.M."/>
            <person name="Davidsen T.M."/>
            <person name="Wayne K.J."/>
            <person name="Tettelin H."/>
            <person name="Glass J.I."/>
            <person name="Rusch D."/>
            <person name="Podicherti R."/>
            <person name="Tsui H.-C.T."/>
            <person name="Winkler M.E."/>
        </authorList>
    </citation>
    <scope>NUCLEOTIDE SEQUENCE</scope>
</reference>
<dbReference type="EMBL" id="UINC01052688">
    <property type="protein sequence ID" value="SVB68295.1"/>
    <property type="molecule type" value="Genomic_DNA"/>
</dbReference>
<accession>A0A382G0I8</accession>
<dbReference type="SUPFAM" id="SSF53448">
    <property type="entry name" value="Nucleotide-diphospho-sugar transferases"/>
    <property type="match status" value="1"/>
</dbReference>
<dbReference type="Pfam" id="PF13641">
    <property type="entry name" value="Glyco_tranf_2_3"/>
    <property type="match status" value="1"/>
</dbReference>
<protein>
    <submittedName>
        <fullName evidence="1">Uncharacterized protein</fullName>
    </submittedName>
</protein>
<dbReference type="InterPro" id="IPR029044">
    <property type="entry name" value="Nucleotide-diphossugar_trans"/>
</dbReference>
<organism evidence="1">
    <name type="scientific">marine metagenome</name>
    <dbReference type="NCBI Taxonomy" id="408172"/>
    <lineage>
        <taxon>unclassified sequences</taxon>
        <taxon>metagenomes</taxon>
        <taxon>ecological metagenomes</taxon>
    </lineage>
</organism>
<evidence type="ECO:0000313" key="1">
    <source>
        <dbReference type="EMBL" id="SVB68295.1"/>
    </source>
</evidence>
<sequence length="349" mass="39132">MHKAIPQYLVGEAGENDMVSQHWPSVGVVVPNHSRFSELAEAVASVEAQEYEGRVRVYIVYKERPGIDRLLTTLGSAVAIPSTGEEGKNSISVKRNIGLNATTEDVVAFLDDDDIWHPRKLAVQVQAFLTGDGVVAVGSRPTYFSDYPRWKVPLNDVGFRDRTTKQVISGSYFGTSSLLVDGAAARELRFDERPDWLALEDYDFKIRLSQLGLMREVRGRYTAYRNNSASISVEERRYTLLRALSVLAVSAERDPLRLPQQLVALRLLVVSTFGGFGTIQDFHGTVDNQAETFLSQILDGRLFGRLDKSLYQIVRTGWRRGWKALLLRGALRVLRTTAIGLRRIVRSMS</sequence>